<dbReference type="KEGG" id="snk:CP967_18245"/>
<evidence type="ECO:0000313" key="1">
    <source>
        <dbReference type="EMBL" id="QEU76625.1"/>
    </source>
</evidence>
<dbReference type="Proteomes" id="UP000326178">
    <property type="component" value="Chromosome"/>
</dbReference>
<name>A0A5J6FNU2_9ACTN</name>
<proteinExistence type="predicted"/>
<dbReference type="AlphaFoldDB" id="A0A5J6FNU2"/>
<evidence type="ECO:0000313" key="2">
    <source>
        <dbReference type="Proteomes" id="UP000326178"/>
    </source>
</evidence>
<sequence>MLAAGLLLLATGCGIRATGVVEVGGAAEVQVSGGGPQDTVLYFVHAGGLMPVVRQVEPLGGDPSGTVRTEEKVLAMLLAGPDAREREAGLRTELPSGSGVVSLDLVEDGVLVRLGRPVTGLSGLARRQLVCTAAEALVSGGGEPVTVVGTDTSFGPDTCEL</sequence>
<accession>A0A5J6FNU2</accession>
<reference evidence="1 2" key="1">
    <citation type="submission" date="2017-09" db="EMBL/GenBank/DDBJ databases">
        <authorList>
            <person name="Lee N."/>
            <person name="Cho B.-K."/>
        </authorList>
    </citation>
    <scope>NUCLEOTIDE SEQUENCE [LARGE SCALE GENOMIC DNA]</scope>
    <source>
        <strain evidence="1 2">ATCC 12769</strain>
    </source>
</reference>
<keyword evidence="2" id="KW-1185">Reference proteome</keyword>
<organism evidence="1 2">
    <name type="scientific">Streptomyces nitrosporeus</name>
    <dbReference type="NCBI Taxonomy" id="28894"/>
    <lineage>
        <taxon>Bacteria</taxon>
        <taxon>Bacillati</taxon>
        <taxon>Actinomycetota</taxon>
        <taxon>Actinomycetes</taxon>
        <taxon>Kitasatosporales</taxon>
        <taxon>Streptomycetaceae</taxon>
        <taxon>Streptomyces</taxon>
    </lineage>
</organism>
<dbReference type="OrthoDB" id="4335951at2"/>
<dbReference type="EMBL" id="CP023702">
    <property type="protein sequence ID" value="QEU76625.1"/>
    <property type="molecule type" value="Genomic_DNA"/>
</dbReference>
<protein>
    <submittedName>
        <fullName evidence="1">Uncharacterized protein</fullName>
    </submittedName>
</protein>
<gene>
    <name evidence="1" type="ORF">CP967_18245</name>
</gene>